<evidence type="ECO:0000313" key="2">
    <source>
        <dbReference type="EMBL" id="RYP07957.1"/>
    </source>
</evidence>
<feature type="compositionally biased region" description="Basic and acidic residues" evidence="1">
    <location>
        <begin position="174"/>
        <end position="186"/>
    </location>
</feature>
<feature type="compositionally biased region" description="Polar residues" evidence="1">
    <location>
        <begin position="113"/>
        <end position="122"/>
    </location>
</feature>
<dbReference type="EMBL" id="QJNU01000077">
    <property type="protein sequence ID" value="RYP07957.1"/>
    <property type="molecule type" value="Genomic_DNA"/>
</dbReference>
<feature type="region of interest" description="Disordered" evidence="1">
    <location>
        <begin position="15"/>
        <end position="124"/>
    </location>
</feature>
<organism evidence="2 3">
    <name type="scientific">Monosporascus ibericus</name>
    <dbReference type="NCBI Taxonomy" id="155417"/>
    <lineage>
        <taxon>Eukaryota</taxon>
        <taxon>Fungi</taxon>
        <taxon>Dikarya</taxon>
        <taxon>Ascomycota</taxon>
        <taxon>Pezizomycotina</taxon>
        <taxon>Sordariomycetes</taxon>
        <taxon>Xylariomycetidae</taxon>
        <taxon>Xylariales</taxon>
        <taxon>Xylariales incertae sedis</taxon>
        <taxon>Monosporascus</taxon>
    </lineage>
</organism>
<feature type="compositionally biased region" description="Polar residues" evidence="1">
    <location>
        <begin position="75"/>
        <end position="85"/>
    </location>
</feature>
<accession>A0A4Q4TPW2</accession>
<reference evidence="2 3" key="1">
    <citation type="submission" date="2018-06" db="EMBL/GenBank/DDBJ databases">
        <title>Complete Genomes of Monosporascus.</title>
        <authorList>
            <person name="Robinson A.J."/>
            <person name="Natvig D.O."/>
        </authorList>
    </citation>
    <scope>NUCLEOTIDE SEQUENCE [LARGE SCALE GENOMIC DNA]</scope>
    <source>
        <strain evidence="2 3">CBS 110550</strain>
    </source>
</reference>
<dbReference type="AlphaFoldDB" id="A0A4Q4TPW2"/>
<gene>
    <name evidence="2" type="ORF">DL764_002185</name>
</gene>
<comment type="caution">
    <text evidence="2">The sequence shown here is derived from an EMBL/GenBank/DDBJ whole genome shotgun (WGS) entry which is preliminary data.</text>
</comment>
<feature type="region of interest" description="Disordered" evidence="1">
    <location>
        <begin position="448"/>
        <end position="497"/>
    </location>
</feature>
<feature type="compositionally biased region" description="Low complexity" evidence="1">
    <location>
        <begin position="486"/>
        <end position="497"/>
    </location>
</feature>
<dbReference type="Proteomes" id="UP000293360">
    <property type="component" value="Unassembled WGS sequence"/>
</dbReference>
<feature type="compositionally biased region" description="Basic residues" evidence="1">
    <location>
        <begin position="461"/>
        <end position="474"/>
    </location>
</feature>
<proteinExistence type="predicted"/>
<feature type="region of interest" description="Disordered" evidence="1">
    <location>
        <begin position="331"/>
        <end position="356"/>
    </location>
</feature>
<feature type="compositionally biased region" description="Basic and acidic residues" evidence="1">
    <location>
        <begin position="143"/>
        <end position="159"/>
    </location>
</feature>
<evidence type="ECO:0000313" key="3">
    <source>
        <dbReference type="Proteomes" id="UP000293360"/>
    </source>
</evidence>
<feature type="compositionally biased region" description="Polar residues" evidence="1">
    <location>
        <begin position="36"/>
        <end position="54"/>
    </location>
</feature>
<protein>
    <submittedName>
        <fullName evidence="2">Uncharacterized protein</fullName>
    </submittedName>
</protein>
<sequence>MDLAVDALRALHTFWSGQESQQSQESRHEESAPLAQPNSPAEASTKNRSDSTINVKGDGPLASKDDRSQGIPESLDQNENSTRASVNLGARYSISSRTQQSPTDPQPREKDPSSNAPYTSSVGLGMARQGGVILKRSASPELPNHEPSGDLRAGNRESSAEFSDNSELLSAESPTRERQVSQRHDIAPGLFSDEEVRNQPDIISADGRLTLPLDGPQLREVMHRIERDKSICFKMRWAEQLISLRTKPFNRLDFEATRMQEHFIKNQSGWQERSITQILQRAYEQYRWADVITDENVDAILITEAGADLRLFANATKMGFPSNAVSSVANQGSSRVSASEGAHGGPLMPSNAGPGQYISEDIRQQIRQDSIGEHLGRQRVGTEGMEIPRHGATGSNEEIAKLRAEIRELKAEVERGRVFRENFIEEQRATQEALMAEMRMMLEASEFVRKRKRSSSDGKHLSQRKSRKLRKYVQKLKELDVQAGPSSSVEDSSSISE</sequence>
<feature type="compositionally biased region" description="Polar residues" evidence="1">
    <location>
        <begin position="93"/>
        <end position="103"/>
    </location>
</feature>
<dbReference type="OrthoDB" id="4747866at2759"/>
<feature type="region of interest" description="Disordered" evidence="1">
    <location>
        <begin position="138"/>
        <end position="188"/>
    </location>
</feature>
<name>A0A4Q4TPW2_9PEZI</name>
<evidence type="ECO:0000256" key="1">
    <source>
        <dbReference type="SAM" id="MobiDB-lite"/>
    </source>
</evidence>
<keyword evidence="3" id="KW-1185">Reference proteome</keyword>